<dbReference type="EMBL" id="CP045226">
    <property type="protein sequence ID" value="QFS44982.1"/>
    <property type="molecule type" value="Genomic_DNA"/>
</dbReference>
<proteinExistence type="predicted"/>
<protein>
    <submittedName>
        <fullName evidence="1">Uncharacterized protein</fullName>
    </submittedName>
</protein>
<accession>A0A5P8VX43</accession>
<evidence type="ECO:0000313" key="1">
    <source>
        <dbReference type="EMBL" id="QFS44982.1"/>
    </source>
</evidence>
<name>A0A5P8VX43_9NOSO</name>
<dbReference type="Proteomes" id="UP000326678">
    <property type="component" value="Chromosome Gxm1"/>
</dbReference>
<gene>
    <name evidence="1" type="ORF">GXM_02457</name>
</gene>
<evidence type="ECO:0000313" key="2">
    <source>
        <dbReference type="Proteomes" id="UP000326678"/>
    </source>
</evidence>
<reference evidence="1 2" key="1">
    <citation type="submission" date="2019-10" db="EMBL/GenBank/DDBJ databases">
        <title>Genomic and transcriptomic insights into the perfect genentic adaptation of a filamentous nitrogen-fixing cyanobacterium to rice fields.</title>
        <authorList>
            <person name="Chen Z."/>
        </authorList>
    </citation>
    <scope>NUCLEOTIDE SEQUENCE [LARGE SCALE GENOMIC DNA]</scope>
    <source>
        <strain evidence="1">CCNUC1</strain>
    </source>
</reference>
<sequence>MILLDIQYRLDQRGEEQGAGSMGEDGVIPYQKGFRANKFIDA</sequence>
<dbReference type="AlphaFoldDB" id="A0A5P8VX43"/>
<keyword evidence="2" id="KW-1185">Reference proteome</keyword>
<dbReference type="KEGG" id="nsh:GXM_02457"/>
<organism evidence="1 2">
    <name type="scientific">Nostoc sphaeroides CCNUC1</name>
    <dbReference type="NCBI Taxonomy" id="2653204"/>
    <lineage>
        <taxon>Bacteria</taxon>
        <taxon>Bacillati</taxon>
        <taxon>Cyanobacteriota</taxon>
        <taxon>Cyanophyceae</taxon>
        <taxon>Nostocales</taxon>
        <taxon>Nostocaceae</taxon>
        <taxon>Nostoc</taxon>
    </lineage>
</organism>